<feature type="domain" description="DUF397" evidence="1">
    <location>
        <begin position="6"/>
        <end position="56"/>
    </location>
</feature>
<sequence length="76" mass="8328">MDLEKARWRKSSYSGTESACVEVACTPGIVAIRDTKNRTAGTLTIPEPTWHDLTSHFRRAAHPIMSTPTSNPEASS</sequence>
<name>A0A1W2FPE4_KIBAR</name>
<keyword evidence="3" id="KW-1185">Reference proteome</keyword>
<reference evidence="2 3" key="1">
    <citation type="submission" date="2017-04" db="EMBL/GenBank/DDBJ databases">
        <authorList>
            <person name="Afonso C.L."/>
            <person name="Miller P.J."/>
            <person name="Scott M.A."/>
            <person name="Spackman E."/>
            <person name="Goraichik I."/>
            <person name="Dimitrov K.M."/>
            <person name="Suarez D.L."/>
            <person name="Swayne D.E."/>
        </authorList>
    </citation>
    <scope>NUCLEOTIDE SEQUENCE [LARGE SCALE GENOMIC DNA]</scope>
    <source>
        <strain evidence="2 3">DSM 43828</strain>
    </source>
</reference>
<evidence type="ECO:0000313" key="3">
    <source>
        <dbReference type="Proteomes" id="UP000192674"/>
    </source>
</evidence>
<evidence type="ECO:0000259" key="1">
    <source>
        <dbReference type="Pfam" id="PF04149"/>
    </source>
</evidence>
<accession>A0A1W2FPE4</accession>
<dbReference type="Proteomes" id="UP000192674">
    <property type="component" value="Unassembled WGS sequence"/>
</dbReference>
<dbReference type="Pfam" id="PF04149">
    <property type="entry name" value="DUF397"/>
    <property type="match status" value="1"/>
</dbReference>
<dbReference type="EMBL" id="FWXV01000009">
    <property type="protein sequence ID" value="SMD23516.1"/>
    <property type="molecule type" value="Genomic_DNA"/>
</dbReference>
<dbReference type="InterPro" id="IPR007278">
    <property type="entry name" value="DUF397"/>
</dbReference>
<dbReference type="RefSeq" id="WP_084432405.1">
    <property type="nucleotide sequence ID" value="NZ_FWXV01000009.1"/>
</dbReference>
<dbReference type="AlphaFoldDB" id="A0A1W2FPE4"/>
<evidence type="ECO:0000313" key="2">
    <source>
        <dbReference type="EMBL" id="SMD23516.1"/>
    </source>
</evidence>
<gene>
    <name evidence="2" type="ORF">SAMN05661093_08044</name>
</gene>
<organism evidence="2 3">
    <name type="scientific">Kibdelosporangium aridum</name>
    <dbReference type="NCBI Taxonomy" id="2030"/>
    <lineage>
        <taxon>Bacteria</taxon>
        <taxon>Bacillati</taxon>
        <taxon>Actinomycetota</taxon>
        <taxon>Actinomycetes</taxon>
        <taxon>Pseudonocardiales</taxon>
        <taxon>Pseudonocardiaceae</taxon>
        <taxon>Kibdelosporangium</taxon>
    </lineage>
</organism>
<dbReference type="OrthoDB" id="3694945at2"/>
<proteinExistence type="predicted"/>
<protein>
    <recommendedName>
        <fullName evidence="1">DUF397 domain-containing protein</fullName>
    </recommendedName>
</protein>